<dbReference type="InterPro" id="IPR054384">
    <property type="entry name" value="SecDF_P1_head"/>
</dbReference>
<feature type="region of interest" description="Disordered" evidence="9">
    <location>
        <begin position="261"/>
        <end position="302"/>
    </location>
</feature>
<dbReference type="HAMAP" id="MF_01463_B">
    <property type="entry name" value="SecD_B"/>
    <property type="match status" value="1"/>
</dbReference>
<evidence type="ECO:0000256" key="9">
    <source>
        <dbReference type="SAM" id="MobiDB-lite"/>
    </source>
</evidence>
<evidence type="ECO:0000313" key="14">
    <source>
        <dbReference type="EMBL" id="VAW23320.1"/>
    </source>
</evidence>
<dbReference type="Pfam" id="PF22599">
    <property type="entry name" value="SecDF_P1_head"/>
    <property type="match status" value="1"/>
</dbReference>
<keyword evidence="2" id="KW-0813">Transport</keyword>
<feature type="compositionally biased region" description="Basic and acidic residues" evidence="9">
    <location>
        <begin position="261"/>
        <end position="276"/>
    </location>
</feature>
<organism evidence="14">
    <name type="scientific">hydrothermal vent metagenome</name>
    <dbReference type="NCBI Taxonomy" id="652676"/>
    <lineage>
        <taxon>unclassified sequences</taxon>
        <taxon>metagenomes</taxon>
        <taxon>ecological metagenomes</taxon>
    </lineage>
</organism>
<feature type="domain" description="Protein translocase subunit SecDF P1" evidence="12">
    <location>
        <begin position="180"/>
        <end position="237"/>
    </location>
</feature>
<feature type="transmembrane region" description="Helical" evidence="10">
    <location>
        <begin position="610"/>
        <end position="632"/>
    </location>
</feature>
<comment type="subcellular location">
    <subcellularLocation>
        <location evidence="1">Cell membrane</location>
        <topology evidence="1">Multi-pass membrane protein</topology>
    </subcellularLocation>
</comment>
<feature type="transmembrane region" description="Helical" evidence="10">
    <location>
        <begin position="638"/>
        <end position="662"/>
    </location>
</feature>
<evidence type="ECO:0000259" key="11">
    <source>
        <dbReference type="Pfam" id="PF02355"/>
    </source>
</evidence>
<evidence type="ECO:0000256" key="7">
    <source>
        <dbReference type="ARBA" id="ARBA00023010"/>
    </source>
</evidence>
<dbReference type="SUPFAM" id="SSF82866">
    <property type="entry name" value="Multidrug efflux transporter AcrB transmembrane domain"/>
    <property type="match status" value="1"/>
</dbReference>
<dbReference type="Pfam" id="PF02355">
    <property type="entry name" value="SecD_SecF_C"/>
    <property type="match status" value="2"/>
</dbReference>
<evidence type="ECO:0000256" key="8">
    <source>
        <dbReference type="ARBA" id="ARBA00023136"/>
    </source>
</evidence>
<evidence type="ECO:0000256" key="1">
    <source>
        <dbReference type="ARBA" id="ARBA00004651"/>
    </source>
</evidence>
<dbReference type="InterPro" id="IPR022813">
    <property type="entry name" value="SecD/SecF_arch_bac"/>
</dbReference>
<proteinExistence type="inferred from homology"/>
<feature type="transmembrane region" description="Helical" evidence="10">
    <location>
        <begin position="514"/>
        <end position="533"/>
    </location>
</feature>
<dbReference type="AlphaFoldDB" id="A0A3B0U2W6"/>
<feature type="transmembrane region" description="Helical" evidence="10">
    <location>
        <begin position="540"/>
        <end position="562"/>
    </location>
</feature>
<keyword evidence="6 10" id="KW-1133">Transmembrane helix</keyword>
<keyword evidence="5" id="KW-0653">Protein transport</keyword>
<dbReference type="GO" id="GO:0015450">
    <property type="term" value="F:protein-transporting ATPase activity"/>
    <property type="evidence" value="ECO:0007669"/>
    <property type="project" value="InterPro"/>
</dbReference>
<feature type="transmembrane region" description="Helical" evidence="10">
    <location>
        <begin position="568"/>
        <end position="589"/>
    </location>
</feature>
<dbReference type="Pfam" id="PF07549">
    <property type="entry name" value="Sec_GG"/>
    <property type="match status" value="2"/>
</dbReference>
<protein>
    <submittedName>
        <fullName evidence="14">Protein translocase subunit SecD / Protein translocase subunit SecF</fullName>
    </submittedName>
</protein>
<dbReference type="InterPro" id="IPR001036">
    <property type="entry name" value="Acrflvin-R"/>
</dbReference>
<dbReference type="InterPro" id="IPR022646">
    <property type="entry name" value="SecD/SecF_CS"/>
</dbReference>
<dbReference type="InterPro" id="IPR048631">
    <property type="entry name" value="SecD_1st"/>
</dbReference>
<evidence type="ECO:0000256" key="2">
    <source>
        <dbReference type="ARBA" id="ARBA00022448"/>
    </source>
</evidence>
<dbReference type="GO" id="GO:0005886">
    <property type="term" value="C:plasma membrane"/>
    <property type="evidence" value="ECO:0007669"/>
    <property type="project" value="UniProtKB-SubCell"/>
</dbReference>
<dbReference type="FunFam" id="1.20.1640.10:FF:000004">
    <property type="entry name" value="Protein translocase subunit SecD"/>
    <property type="match status" value="1"/>
</dbReference>
<feature type="transmembrane region" description="Helical" evidence="10">
    <location>
        <begin position="696"/>
        <end position="714"/>
    </location>
</feature>
<keyword evidence="8 10" id="KW-0472">Membrane</keyword>
<dbReference type="NCBIfam" id="TIGR01129">
    <property type="entry name" value="secD"/>
    <property type="match status" value="1"/>
</dbReference>
<keyword evidence="7" id="KW-0811">Translocation</keyword>
<feature type="compositionally biased region" description="Low complexity" evidence="9">
    <location>
        <begin position="283"/>
        <end position="292"/>
    </location>
</feature>
<dbReference type="PRINTS" id="PR00702">
    <property type="entry name" value="ACRIFLAVINRP"/>
</dbReference>
<dbReference type="PANTHER" id="PTHR30081">
    <property type="entry name" value="PROTEIN-EXPORT MEMBRANE PROTEIN SEC"/>
    <property type="match status" value="1"/>
</dbReference>
<feature type="domain" description="SecDF P1 head subdomain" evidence="13">
    <location>
        <begin position="397"/>
        <end position="492"/>
    </location>
</feature>
<dbReference type="Gene3D" id="3.30.70.3220">
    <property type="match status" value="1"/>
</dbReference>
<evidence type="ECO:0000256" key="5">
    <source>
        <dbReference type="ARBA" id="ARBA00022927"/>
    </source>
</evidence>
<reference evidence="14" key="1">
    <citation type="submission" date="2018-06" db="EMBL/GenBank/DDBJ databases">
        <authorList>
            <person name="Zhirakovskaya E."/>
        </authorList>
    </citation>
    <scope>NUCLEOTIDE SEQUENCE</scope>
</reference>
<dbReference type="Gene3D" id="1.20.1640.10">
    <property type="entry name" value="Multidrug efflux transporter AcrB transmembrane domain"/>
    <property type="match status" value="1"/>
</dbReference>
<evidence type="ECO:0000259" key="12">
    <source>
        <dbReference type="Pfam" id="PF21760"/>
    </source>
</evidence>
<evidence type="ECO:0000256" key="3">
    <source>
        <dbReference type="ARBA" id="ARBA00022475"/>
    </source>
</evidence>
<keyword evidence="4 10" id="KW-0812">Transmembrane</keyword>
<feature type="transmembrane region" description="Helical" evidence="10">
    <location>
        <begin position="830"/>
        <end position="847"/>
    </location>
</feature>
<dbReference type="NCBIfam" id="TIGR00916">
    <property type="entry name" value="2A0604s01"/>
    <property type="match status" value="1"/>
</dbReference>
<dbReference type="Gene3D" id="3.30.1360.200">
    <property type="match status" value="1"/>
</dbReference>
<accession>A0A3B0U2W6</accession>
<evidence type="ECO:0000259" key="13">
    <source>
        <dbReference type="Pfam" id="PF22599"/>
    </source>
</evidence>
<dbReference type="GO" id="GO:0006886">
    <property type="term" value="P:intracellular protein transport"/>
    <property type="evidence" value="ECO:0007669"/>
    <property type="project" value="InterPro"/>
</dbReference>
<evidence type="ECO:0000256" key="4">
    <source>
        <dbReference type="ARBA" id="ARBA00022692"/>
    </source>
</evidence>
<dbReference type="Pfam" id="PF21760">
    <property type="entry name" value="SecD_1st"/>
    <property type="match status" value="1"/>
</dbReference>
<name>A0A3B0U2W6_9ZZZZ</name>
<gene>
    <name evidence="14" type="ORF">MNBD_BACTEROID01-2918</name>
</gene>
<dbReference type="InterPro" id="IPR005791">
    <property type="entry name" value="SecD"/>
</dbReference>
<feature type="domain" description="Protein export membrane protein SecD/SecF C-terminal" evidence="11">
    <location>
        <begin position="810"/>
        <end position="859"/>
    </location>
</feature>
<feature type="non-terminal residue" evidence="14">
    <location>
        <position position="859"/>
    </location>
</feature>
<dbReference type="NCBIfam" id="NF009585">
    <property type="entry name" value="PRK13024.1-5"/>
    <property type="match status" value="1"/>
</dbReference>
<dbReference type="InterPro" id="IPR048634">
    <property type="entry name" value="SecD_SecF_C"/>
</dbReference>
<evidence type="ECO:0000256" key="10">
    <source>
        <dbReference type="SAM" id="Phobius"/>
    </source>
</evidence>
<keyword evidence="3" id="KW-1003">Cell membrane</keyword>
<dbReference type="PANTHER" id="PTHR30081:SF1">
    <property type="entry name" value="PROTEIN TRANSLOCASE SUBUNIT SECD"/>
    <property type="match status" value="1"/>
</dbReference>
<evidence type="ECO:0000256" key="6">
    <source>
        <dbReference type="ARBA" id="ARBA00022989"/>
    </source>
</evidence>
<dbReference type="EMBL" id="UOEP01000191">
    <property type="protein sequence ID" value="VAW23320.1"/>
    <property type="molecule type" value="Genomic_DNA"/>
</dbReference>
<sequence>MQNKGAILTFAILLAAVCFYQLTFTYKAKQIEKDAAEYAQGDPVLENHYLDSISGEVVYNFFGIKKFTYKEVKELEMNLGLDLKGGMNVTLEVSVIDLVKALSNYSKDSTFNAALLKAKALQKNSQDDFVTLFARAFEEIDPNAKLAAIFNTLELKDRIQYNSTNAEVIKVIREETDAAIDNAFKIISTRIDRFGVAQPNIQQLQTKGRILVELPGVKDQARVRKLLQGTAMLEFWETYENQEVYPFLLKANQKLKEMEDLKAEEKSAGEPPKEASGEVAKTDSSSESSSLLDELEAEEGKDSADVSLANLENFKKEYPLFAVLTPSTDQSGNLFHGPAVGTAHAKDTAQVDRYLALPQIRSIFPRNMIFKWSAKAVDEGGNYFRLIALKVTTRDGRPPLTGDVITDARQDYDQASRPEVAMSMNAEGSKIWARITKENIGKSVAIVLDGYVRSYPTVQNEITGGRSSITGLESVEEAKDLANILKSGKMPAPANIIQEEIVGPSLGHEAINSGLYSFLIAFVLVLVYMLFFYSKKAGLVANIALLANMFFIIGVLASLGAVLTLPGIGGIVLTIGMSVDANVLIYERIQEELRAGKGLRLAIKEGYSNAYSAIIDGQVTTLLTGIVLYLFGSGPIKGFATTLVIGILTSLFSAIFITRLIFEWQLSHNKKITFTSKFTSNWLRSVGIKFLEKRKIFYIISGVLIGISIISLITRGLNYGIDFKGGRTYVVRFHEDVKVDNVRTALAAVYGEAPEVKTFGADNQVRITTEFKIDESNETVDNEVEELMYQGLKSANLIGSDVTLEDFTQNYRQSSQKVGPTISDDIRKDAVISIFFALVIIFLYILIRFRNWQYGLGAV</sequence>
<feature type="domain" description="Protein export membrane protein SecD/SecF C-terminal" evidence="11">
    <location>
        <begin position="494"/>
        <end position="662"/>
    </location>
</feature>
<dbReference type="InterPro" id="IPR055344">
    <property type="entry name" value="SecD_SecF_C_bact"/>
</dbReference>